<dbReference type="Pfam" id="PF00520">
    <property type="entry name" value="Ion_trans"/>
    <property type="match status" value="1"/>
</dbReference>
<dbReference type="Gene3D" id="1.20.120.350">
    <property type="entry name" value="Voltage-gated potassium channels. Chain C"/>
    <property type="match status" value="1"/>
</dbReference>
<evidence type="ECO:0000256" key="3">
    <source>
        <dbReference type="ARBA" id="ARBA00022989"/>
    </source>
</evidence>
<feature type="transmembrane region" description="Helical" evidence="6">
    <location>
        <begin position="971"/>
        <end position="993"/>
    </location>
</feature>
<dbReference type="Proteomes" id="UP001178507">
    <property type="component" value="Unassembled WGS sequence"/>
</dbReference>
<evidence type="ECO:0000313" key="8">
    <source>
        <dbReference type="EMBL" id="CAJ1381673.1"/>
    </source>
</evidence>
<feature type="transmembrane region" description="Helical" evidence="6">
    <location>
        <begin position="860"/>
        <end position="882"/>
    </location>
</feature>
<feature type="region of interest" description="Disordered" evidence="5">
    <location>
        <begin position="257"/>
        <end position="291"/>
    </location>
</feature>
<dbReference type="EMBL" id="CAUJNA010000833">
    <property type="protein sequence ID" value="CAJ1381673.1"/>
    <property type="molecule type" value="Genomic_DNA"/>
</dbReference>
<protein>
    <recommendedName>
        <fullName evidence="7">Ion transport domain-containing protein</fullName>
    </recommendedName>
</protein>
<comment type="subcellular location">
    <subcellularLocation>
        <location evidence="1">Membrane</location>
        <topology evidence="1">Multi-pass membrane protein</topology>
    </subcellularLocation>
</comment>
<evidence type="ECO:0000256" key="5">
    <source>
        <dbReference type="SAM" id="MobiDB-lite"/>
    </source>
</evidence>
<proteinExistence type="predicted"/>
<dbReference type="PANTHER" id="PTHR10037:SF62">
    <property type="entry name" value="SODIUM CHANNEL PROTEIN 60E"/>
    <property type="match status" value="1"/>
</dbReference>
<keyword evidence="2 6" id="KW-0812">Transmembrane</keyword>
<evidence type="ECO:0000313" key="9">
    <source>
        <dbReference type="Proteomes" id="UP001178507"/>
    </source>
</evidence>
<dbReference type="GO" id="GO:0005248">
    <property type="term" value="F:voltage-gated sodium channel activity"/>
    <property type="evidence" value="ECO:0007669"/>
    <property type="project" value="TreeGrafter"/>
</dbReference>
<gene>
    <name evidence="8" type="ORF">EVOR1521_LOCUS9277</name>
</gene>
<feature type="domain" description="Ion transport" evidence="7">
    <location>
        <begin position="833"/>
        <end position="1062"/>
    </location>
</feature>
<dbReference type="GO" id="GO:0001518">
    <property type="term" value="C:voltage-gated sodium channel complex"/>
    <property type="evidence" value="ECO:0007669"/>
    <property type="project" value="TreeGrafter"/>
</dbReference>
<dbReference type="InterPro" id="IPR043203">
    <property type="entry name" value="VGCC_Ca_Na"/>
</dbReference>
<feature type="region of interest" description="Disordered" evidence="5">
    <location>
        <begin position="1225"/>
        <end position="1277"/>
    </location>
</feature>
<feature type="compositionally biased region" description="Polar residues" evidence="5">
    <location>
        <begin position="1245"/>
        <end position="1255"/>
    </location>
</feature>
<keyword evidence="9" id="KW-1185">Reference proteome</keyword>
<dbReference type="Gene3D" id="1.10.287.70">
    <property type="match status" value="1"/>
</dbReference>
<dbReference type="PANTHER" id="PTHR10037">
    <property type="entry name" value="VOLTAGE-GATED CATION CHANNEL CALCIUM AND SODIUM"/>
    <property type="match status" value="1"/>
</dbReference>
<evidence type="ECO:0000256" key="4">
    <source>
        <dbReference type="ARBA" id="ARBA00023136"/>
    </source>
</evidence>
<feature type="transmembrane region" description="Helical" evidence="6">
    <location>
        <begin position="902"/>
        <end position="920"/>
    </location>
</feature>
<evidence type="ECO:0000256" key="6">
    <source>
        <dbReference type="SAM" id="Phobius"/>
    </source>
</evidence>
<name>A0AA36I5W0_9DINO</name>
<organism evidence="8 9">
    <name type="scientific">Effrenium voratum</name>
    <dbReference type="NCBI Taxonomy" id="2562239"/>
    <lineage>
        <taxon>Eukaryota</taxon>
        <taxon>Sar</taxon>
        <taxon>Alveolata</taxon>
        <taxon>Dinophyceae</taxon>
        <taxon>Suessiales</taxon>
        <taxon>Symbiodiniaceae</taxon>
        <taxon>Effrenium</taxon>
    </lineage>
</organism>
<keyword evidence="3 6" id="KW-1133">Transmembrane helix</keyword>
<keyword evidence="4 6" id="KW-0472">Membrane</keyword>
<dbReference type="SUPFAM" id="SSF81324">
    <property type="entry name" value="Voltage-gated potassium channels"/>
    <property type="match status" value="1"/>
</dbReference>
<feature type="compositionally biased region" description="Basic residues" evidence="5">
    <location>
        <begin position="1225"/>
        <end position="1235"/>
    </location>
</feature>
<feature type="compositionally biased region" description="Low complexity" evidence="5">
    <location>
        <begin position="1267"/>
        <end position="1277"/>
    </location>
</feature>
<evidence type="ECO:0000256" key="1">
    <source>
        <dbReference type="ARBA" id="ARBA00004141"/>
    </source>
</evidence>
<dbReference type="InterPro" id="IPR027359">
    <property type="entry name" value="Volt_channel_dom_sf"/>
</dbReference>
<dbReference type="AlphaFoldDB" id="A0AA36I5W0"/>
<accession>A0AA36I5W0</accession>
<feature type="transmembrane region" description="Helical" evidence="6">
    <location>
        <begin position="1038"/>
        <end position="1060"/>
    </location>
</feature>
<sequence length="1277" mass="143167">MAHDAAAPLAERDAARIRQIAVSSMIQATAQQKLLIANRAKVRRSAELLELEIGDLVEIFRRPTTKDASGWVGPATVSDLSSLREGIVYVRWQGSHQIPCGFYVMLWKLNEEKLYGLAGSSREHAGFRVKETGTMRRCSMPDSMLPECVRFGHGVNGLPATVYDDTLIVWWQCGDLRRWNHCFITGAKYISLERLTEQKQVAFVQYFMVDDEEVRQLRTQVDDTPHIGGPHEPQAPELVEVKDKDLVRKRKVRAIVDAQPAPGEPGEEEHAASQNAAESEEPDVPGSEPERGTAFVSAVPAVADFMEMPEVTNAGELQEAAELELTYGVLVYTTGNIRKLMSQMRKQDTALVLLSNDKPFAAIEREHNVLTREEALANAERCRESMVQELQRWIKHKSWCRTAKHGQKNILRSKWVLKWKAVENADKKIKELAEAGEDRREVALELPPGGETLLRMQPGYEDFNPEVEVLRRALAEIGVTPTTIDPQTFVRHERGCLVLVLTVHVDDLKLCGEDKIVKIVIAKLEDRFESMKVEKGNFTHLGLKHETSADGMVTISQEHYIRELRLIPEEELKLQPKEQLVGPDYHKYYMSLLGGVAWTTEDLLKLNRLVRYIKQNPLKLVYHKITGPLKLMAITDSAYRGEDQDHLAVRSGLIVLISAKGPVVGNNPIQILEYISKKQSRVCRSTFTAELYSALDMVGLGLNICMMVNEITNGVQSAAHMADKLECGKITEGLDVAIDADAVFRALAAKEVKTPTDAIMLIHALKFKEWLKTGQVKSLMWIDTRDMLADALNKGSIDRAALRTAAEEGIWKIEHAFKTHQENIKQAEICTAVTIMVYALFIGVELEIETNYPEAAQHMAIALLVCHVLFNIIFIVELVLRLRSVGLRYCSPFNPVGFFDTLIILIGTGETLFSVVLAMMSQDNAGSVMAIAGVMRILRLLRLARLLRGFLVCHELRLLVTGMILALPTVLWAGVLFGIVVYLGTMFSVILLGNVEELHDYFGTFGLALWSHFVIVTMETWPDIADAVLEVASPLWGLYFVVFICVSSMSLMNLVTGVIAEKLITTRDEPMPEGPRDEQEVFQKEKAALKADLSALLLDEVDIDVDLFGGLLETPTLRTWLHKLQVSSELPAHELYELISSGVKEHLSLDELVEGLFFLRGSSLRVHSLLLQQDLSGISGLGAVASGFGFTCTRRKVRKRTCAATARRSWRASRSCRRRCGRRPRRSSARCRRPLSRSSPKSGFVRTTTTPQTKGCSARPGKRRSRTWSAWRRSWSR</sequence>
<comment type="caution">
    <text evidence="8">The sequence shown here is derived from an EMBL/GenBank/DDBJ whole genome shotgun (WGS) entry which is preliminary data.</text>
</comment>
<feature type="transmembrane region" description="Helical" evidence="6">
    <location>
        <begin position="1000"/>
        <end position="1018"/>
    </location>
</feature>
<dbReference type="InterPro" id="IPR005821">
    <property type="entry name" value="Ion_trans_dom"/>
</dbReference>
<evidence type="ECO:0000259" key="7">
    <source>
        <dbReference type="Pfam" id="PF00520"/>
    </source>
</evidence>
<reference evidence="8" key="1">
    <citation type="submission" date="2023-08" db="EMBL/GenBank/DDBJ databases">
        <authorList>
            <person name="Chen Y."/>
            <person name="Shah S."/>
            <person name="Dougan E. K."/>
            <person name="Thang M."/>
            <person name="Chan C."/>
        </authorList>
    </citation>
    <scope>NUCLEOTIDE SEQUENCE</scope>
</reference>
<evidence type="ECO:0000256" key="2">
    <source>
        <dbReference type="ARBA" id="ARBA00022692"/>
    </source>
</evidence>